<feature type="transmembrane region" description="Helical" evidence="1">
    <location>
        <begin position="97"/>
        <end position="121"/>
    </location>
</feature>
<keyword evidence="1" id="KW-1133">Transmembrane helix</keyword>
<dbReference type="AlphaFoldDB" id="A0A5N5IPD9"/>
<feature type="transmembrane region" description="Helical" evidence="1">
    <location>
        <begin position="204"/>
        <end position="223"/>
    </location>
</feature>
<feature type="transmembrane region" description="Helical" evidence="1">
    <location>
        <begin position="304"/>
        <end position="320"/>
    </location>
</feature>
<organism evidence="3 4">
    <name type="scientific">Flagellimonas hadalis</name>
    <dbReference type="NCBI Taxonomy" id="2597517"/>
    <lineage>
        <taxon>Bacteria</taxon>
        <taxon>Pseudomonadati</taxon>
        <taxon>Bacteroidota</taxon>
        <taxon>Flavobacteriia</taxon>
        <taxon>Flavobacteriales</taxon>
        <taxon>Flavobacteriaceae</taxon>
        <taxon>Flagellimonas</taxon>
    </lineage>
</organism>
<sequence length="357" mass="39329">MEHMKQLEQIMDAIRTIEGDGFQYDEAAILSEYGEKKGKNSSVVIKVLSIFGGLLTTLAFVVFLFILGIYDSEWGMLLLGIALAAVAVVIDRTYNSFILDTFSVCFYVLGVILFAFGLASLEVNEDFVALLVILMALGSLTITQNYVISFISIITIGAAMLFLIMSYNIPDAIHGYLLLYTVLLAFCFLNEAKLLTSSRKLAQLNGPLRIGLVFCLLFGLVAVGKNGLAPISGSYIWISSVASIGLILYLADKLLKRFGIVGQKKVLMLVLCVFTLLPTLFAPAISGALLIVLLSFLINYKTGFAIGIIALIYFVIQYYYDLSLTLLTKSIILFSSGVVFLVFYFFFTQMTKTDEEV</sequence>
<keyword evidence="4" id="KW-1185">Reference proteome</keyword>
<keyword evidence="1" id="KW-0472">Membrane</keyword>
<proteinExistence type="predicted"/>
<dbReference type="Proteomes" id="UP000319204">
    <property type="component" value="Unassembled WGS sequence"/>
</dbReference>
<comment type="caution">
    <text evidence="3">The sequence shown here is derived from an EMBL/GenBank/DDBJ whole genome shotgun (WGS) entry which is preliminary data.</text>
</comment>
<protein>
    <submittedName>
        <fullName evidence="3">DUF4401 domain-containing protein</fullName>
    </submittedName>
</protein>
<dbReference type="Pfam" id="PF14351">
    <property type="entry name" value="DUF4401"/>
    <property type="match status" value="1"/>
</dbReference>
<feature type="domain" description="DUF4401" evidence="2">
    <location>
        <begin position="44"/>
        <end position="349"/>
    </location>
</feature>
<reference evidence="3" key="1">
    <citation type="submission" date="2019-10" db="EMBL/GenBank/DDBJ databases">
        <title>Muricauda hadale sp. nov., a piezophilic bacterium isolated from hadopelagic water of the Mariana Trench.</title>
        <authorList>
            <person name="Wei Y."/>
        </authorList>
    </citation>
    <scope>NUCLEOTIDE SEQUENCE [LARGE SCALE GENOMIC DNA]</scope>
    <source>
        <strain evidence="3">MT-229</strain>
    </source>
</reference>
<name>A0A5N5IPD9_9FLAO</name>
<feature type="transmembrane region" description="Helical" evidence="1">
    <location>
        <begin position="235"/>
        <end position="255"/>
    </location>
</feature>
<dbReference type="InterPro" id="IPR025513">
    <property type="entry name" value="DUF4401"/>
</dbReference>
<evidence type="ECO:0000313" key="3">
    <source>
        <dbReference type="EMBL" id="KAB5488891.1"/>
    </source>
</evidence>
<evidence type="ECO:0000259" key="2">
    <source>
        <dbReference type="Pfam" id="PF14351"/>
    </source>
</evidence>
<feature type="transmembrane region" description="Helical" evidence="1">
    <location>
        <begin position="127"/>
        <end position="143"/>
    </location>
</feature>
<feature type="transmembrane region" description="Helical" evidence="1">
    <location>
        <begin position="43"/>
        <end position="68"/>
    </location>
</feature>
<dbReference type="OrthoDB" id="674818at2"/>
<feature type="transmembrane region" description="Helical" evidence="1">
    <location>
        <begin position="327"/>
        <end position="347"/>
    </location>
</feature>
<feature type="transmembrane region" description="Helical" evidence="1">
    <location>
        <begin position="150"/>
        <end position="167"/>
    </location>
</feature>
<accession>A0A5N5IPD9</accession>
<feature type="transmembrane region" description="Helical" evidence="1">
    <location>
        <begin position="74"/>
        <end position="90"/>
    </location>
</feature>
<dbReference type="EMBL" id="VNIK02000005">
    <property type="protein sequence ID" value="KAB5488891.1"/>
    <property type="molecule type" value="Genomic_DNA"/>
</dbReference>
<feature type="transmembrane region" description="Helical" evidence="1">
    <location>
        <begin position="267"/>
        <end position="298"/>
    </location>
</feature>
<gene>
    <name evidence="3" type="ORF">FOT42_009775</name>
</gene>
<feature type="transmembrane region" description="Helical" evidence="1">
    <location>
        <begin position="173"/>
        <end position="192"/>
    </location>
</feature>
<evidence type="ECO:0000313" key="4">
    <source>
        <dbReference type="Proteomes" id="UP000319204"/>
    </source>
</evidence>
<evidence type="ECO:0000256" key="1">
    <source>
        <dbReference type="SAM" id="Phobius"/>
    </source>
</evidence>
<keyword evidence="1" id="KW-0812">Transmembrane</keyword>